<dbReference type="EMBL" id="MT145193">
    <property type="protein sequence ID" value="QJI05010.1"/>
    <property type="molecule type" value="Genomic_DNA"/>
</dbReference>
<evidence type="ECO:0000256" key="1">
    <source>
        <dbReference type="SAM" id="MobiDB-lite"/>
    </source>
</evidence>
<dbReference type="Pfam" id="PF18796">
    <property type="entry name" value="LPD1"/>
    <property type="match status" value="1"/>
</dbReference>
<gene>
    <name evidence="4" type="ORF">MM415A00131_0028</name>
</gene>
<dbReference type="Pfam" id="PF18760">
    <property type="entry name" value="ART-PolyVal"/>
    <property type="match status" value="1"/>
</dbReference>
<proteinExistence type="predicted"/>
<feature type="domain" description="ART-PolyVal-like" evidence="2">
    <location>
        <begin position="2272"/>
        <end position="2417"/>
    </location>
</feature>
<reference evidence="4" key="1">
    <citation type="submission" date="2020-03" db="EMBL/GenBank/DDBJ databases">
        <title>The deep terrestrial virosphere.</title>
        <authorList>
            <person name="Holmfeldt K."/>
            <person name="Nilsson E."/>
            <person name="Simone D."/>
            <person name="Lopez-Fernandez M."/>
            <person name="Wu X."/>
            <person name="de Brujin I."/>
            <person name="Lundin D."/>
            <person name="Andersson A."/>
            <person name="Bertilsson S."/>
            <person name="Dopson M."/>
        </authorList>
    </citation>
    <scope>NUCLEOTIDE SEQUENCE</scope>
    <source>
        <strain evidence="4">MM415A00131</strain>
    </source>
</reference>
<feature type="region of interest" description="Disordered" evidence="1">
    <location>
        <begin position="329"/>
        <end position="356"/>
    </location>
</feature>
<sequence length="3965" mass="439111">MPTATNPTTGEKLMLSEGQWIPYSEKSVIETAAPSVPKMTATNPQTGERVYLDEKTNQWAPIAKPGPLETFGRGLAHGTLGLGETVGLGTQWLGKRLGSETISEVGKTTADYWGEKAKGFEPPTEIAGKNVFDNPEILAKSSFWLYNVADMVPALAASMIPAAGVGKAVSVAGKAYAWTPKVAERLIKLGQYVAGGLSGGGLEGAQTYKTVLEQGGTEEEAARSGEAMTLGAGVLNALSIGKILNKAGVGFKAKIVKHLGAAAWEGITEGAEEPTEVFSKYVGKYLAGEELPESIRGDLIESLKSAITVAPIAAVTGFGGSVIGSDKQPAPVTRSTTGLGAPVTPEATKAPVVPTTPQATGLGPVVQPEAVQPQEAPVAEPDAITRAAIDRQAQIDRTYLPAEDEIERNRQVRQSYGLGRAPEPAQPTVAKTPETAPQVSIPEFTNTDDAVKFGETATPDQVAMMGELRKAEGVKTEAAMEAEDYENGMISATKGQFYREAIEASKGEHPSQIKPREPEPTPKAKEPLPSHMEDDPANLEPRLIETEISRTQQEQAKRQRALSNEAELAQKAQEGGLTIDEMRQLLENNYRENQTRLDRFIEYSKSDEFKAKKSAASARIGKIKFTDVTKAKEPWEMKSSAWMEGRPTEKIVNDIITGDPGVNPSVKMRASAWLEKHKDNYSSELAKAEFPSSLEMSTRAHKQIVKQAVKEGKPVPPEVLKDYPDLTPPAVSTQAAEPSEKAGAATPKTKVTVTDKGVRDHSQQAVIQGDTITVNMKVGNKKRGSYTIPLSEWEATEKGPSANPAWNKKKLAEKYGNVESLREERGGSAQADRIIDSSIMAIEKAYKQREATPEPPKVTEPAKPDTQAVGKAWIDNQQRPIYATKKPKGKRNVGKVIVTLALGKTAKIDESKVISWPTAPSEAAQPKETKPAMPGPSKTTVSKVATLRGMIKKLGRINPLNFKGEVSDWPLAAKRLTKKTGLPIDLMEQSLKDEGWLRQDEDLLELLRTDKEALKRGKVAGEMGIGETGKKTEFQKKEAEKIKEFEPEGPPEGKYKTVKVDDLPEGLTLTIIENRTSDGWDEYKVIKTKEGVTLQDGVKLELEPWDTVEVLESDLPKAEPEYINSTPGKIEVKTPAVLSLRQETAGKQRPTPMGEAVGKKNQESLGLVVPDKNQPGLFEKKEAKSEPSKKIEDAGEELWYNKRNRMGNGVKWADVKDLNPTLKTKEVTKSKVWPRPDYQQLVDDGMFPFSAHILKQVYDSIPNKPAAATDDEMQFYIEEVQRVKEALFTWAKDREATKGLLDSLTAHMRPMAAAQAGRPVSITSLATKKNDSLLKVVYPEYERGVFRRDGKYNRNVNALGGNKFLKAIQPGGDAAVKAIKDLDMGWPGTVEAWQKRGFKVAKSEDSIKVEQGYTYGKDNKKVEVYWLSADKGSIDGQYKTREEAEEASKKYKPWLLLTKYRRIKGQFDTQDAAKEEARNLTKKSKEGGGITDFRLAMAEANREGPDYREPGEDVTSDKMKEVFGFRGVNFGNWTNQNERQASLNAGYDALMDLATTLDVPPKAISLNGIMGLAFGAQGSGKYGAHFVPGVNEINLTKTKGAGALAHEVGHAIDHYFATQAGLQRSKEPYLSHHTDGQKGAEIRPEIVQAFNKIVDTMTHRTPTAEERATIRQERKARDLKVLNRFLSPIRKDIESFADATEKDQALKDFDELADRLRDGDMGTGYAMAGKLNLPQVVAEIRLLVMDKAKPSGIQRNTDMWKGLSNWASSIAYVKNKKEAETDHIPQIKTDYVKGASELDKDKKGKKYWTEHTELFSRAFESYVLDKITDRNQKNTYLSSPIQDTEKQVYPYGAERKAINEAFDNLFNIMEAKETPRGTALYKVSDAGSEIVKKYSIDAEDVPVKGWAGRTLFHGTESTSAEAITSKGIDNAKSTKGYFGRGFYMASDYNVAKDNYADFAEDEDAASAVIAVKVSLKARILDLRDEKDSEIYMKVSQNGRLIGNDNFDKLMVRNKIDGLFDRSFGGVVIYNPKVLEPIKTGEKGGPLYKVPDATKSGQVTTADIQSFFKGQNVGLSNDGSVWVRTKSGHGVQIKTVQNIAPDKAAFQIAYGRQKRTGEFISGKYQDGTIELQKDISDKWTLRHEQIHWMEDVGILTDRDIYTINHALKNRKATKEDRAAFMEGLLKGRSETKNSKIKAIIQKIQDFIDGLVNLFQRTARGIARDIESGKIFEQSLPDIAFEFAQPLMEVKDASKNILNNPNFVKWFGDSKVTDADGKPLVVYHGTPDVRELSEFTTARERMARAVNKDPGYNDKERAFFFTADYGVAKTYADDHRAFDYQGAEPAVMSVYLSLKNPMIINHEGKNWHGTRSAIEKARETGHDGIIIKNVVDDYQTTKKSKPTTVYVSFGPTQIKSIFNRGTFDPNDARILYEKTAQRWHSQMTNFISDKLPGKGTGKAYLDTINSWAKKGMIKSEELSWSGLTDWLPQQENVTKQAVVDFLAANNVQVQEVEKGEQKAKVTWASDVDGGYIGTHPDADEYYFIEKKGDNSYELTKGDVSEAIGTFDTVQDAKDAAEEIHTPYAVGSTKFSQYQVPGGESYKELLLTMPARESANNIDAKKNVDDFWSRMEAKYGDSPRTALILKLNDSERAERRNLVASFQASSPEYKSAHWDEPGVLVHIRMNDRVGPKGEKILFLEEIQSDAHQEGRKKGYKTGELPKGWAVKNTGGLNPWVVTDAGGNETRYRGPTKKVAIENATESAVPNMPFKKTWPLLAIKRMVRFASENGYDSIAWTPGVAQVQRYEDATRAVVDKIIISPLESSKGMTFALTAHKGGSIVLQKDFSTESELSDLIGKGMAAKAFEQLKDPNTAPPVVLEGKDLTVGGEGMKGFYDRILPAEVNKFFNKAAWGNAKVGTVEIDTFGNEYQAVDYTGRSLGVYPTRQEAEAKVNEWEKTDGVRGKVNEKRVGKDDLSAHSLPITPEMKQKSLREGMPLFQKTEFPMLEIERMTKEQAQRVTQAKSDLQADTFSAIDKFKSLMTKAKPLVGTKKDLDYWGDLIASIPAFFKEKIYAVKRIVESTDERMDEKHETEFYMENHELKGVPGIVNVVKAMNDLSRQDRKKFGEYLVKTDQMDFGFKIREEKDIGWVVKDRSGHANVAVVGKGPGAEFEAQDKMLTYEAEDLQKQGFTPEQVNVVMAVRMTTNKGFEMLMQPMRKIIADIEAQNKELPEDQQIALPRIPVYRDGKKTTISLKQAMAEMGDTRGSYFPRIRKPGRYVMTAHKEGADSILETHDSRFLNKPRVAELEKQGYTVTEARSNKLGEDVFQMTGNLVKTQQVINAALERVEKQAKDKLSNKQLEGINKEIENIFATALAEQVSNVIRERGARAHMTKRSGDLYLGYEENPLLAIPKYIKGLAGSEAKKNMVGKMMKALTGTEMSWADYQAENPEATKEDYAAHVKEMMIEQGKQPVAFKWAIAYIGENTRNPDFADNVIGMLRGAAVGKYLAFRVFSAPLVNLTALPTSTIATLKGAGLSYGRAWKELGRGIKQYGQYIADGQFGTSKLSEKDKWIFEYMDKKGWTDAQYTSESLAALRSNLSRGWDNIIKVGMFTFSQSEKLNRAATISAAFNGLSRLSENKGKTKEQIAEMAKQVSDDSHGVYNKGNYPYIALGGNPAAHIARMMYVFQRFSHTYLLNMRKLGFEKKDYVALTHMIVAPAVLAGAGASVLTPIISALLRAFGIDDSEEEAYKKVAESFGPSGENLARFGLAGLAGFTIKGSLALGVGAIPTSIKDVLGAPGSVMSDIFIDGIPMIAEGDIAKGFEKIVPTGFGNLIRAYRESTEGLTTKGNRPVFYGNKQVKTEGYETFLRAISLYPSRVAAIREKQYKEYLTEAKYTEKRADIYAKIKKFYLSSDRSKARWLDILAEIQAYNERARSAGVTIITGKSISMNIKRSFKPSRRERMRGRQQ</sequence>
<feature type="region of interest" description="Disordered" evidence="1">
    <location>
        <begin position="1143"/>
        <end position="1164"/>
    </location>
</feature>
<feature type="region of interest" description="Disordered" evidence="1">
    <location>
        <begin position="504"/>
        <end position="536"/>
    </location>
</feature>
<feature type="domain" description="Large polyvalent protein-associated" evidence="3">
    <location>
        <begin position="1801"/>
        <end position="1871"/>
    </location>
</feature>
<feature type="region of interest" description="Disordered" evidence="1">
    <location>
        <begin position="918"/>
        <end position="939"/>
    </location>
</feature>
<evidence type="ECO:0000259" key="3">
    <source>
        <dbReference type="Pfam" id="PF18796"/>
    </source>
</evidence>
<feature type="region of interest" description="Disordered" evidence="1">
    <location>
        <begin position="707"/>
        <end position="761"/>
    </location>
</feature>
<evidence type="ECO:0000259" key="2">
    <source>
        <dbReference type="Pfam" id="PF18760"/>
    </source>
</evidence>
<feature type="compositionally biased region" description="Basic and acidic residues" evidence="1">
    <location>
        <begin position="504"/>
        <end position="534"/>
    </location>
</feature>
<evidence type="ECO:0000313" key="4">
    <source>
        <dbReference type="EMBL" id="QJI05010.1"/>
    </source>
</evidence>
<feature type="region of interest" description="Disordered" evidence="1">
    <location>
        <begin position="415"/>
        <end position="435"/>
    </location>
</feature>
<feature type="compositionally biased region" description="Basic and acidic residues" evidence="1">
    <location>
        <begin position="708"/>
        <end position="724"/>
    </location>
</feature>
<name>A0A6M3Y443_9ZZZZ</name>
<dbReference type="SUPFAM" id="SSF56399">
    <property type="entry name" value="ADP-ribosylation"/>
    <property type="match status" value="1"/>
</dbReference>
<dbReference type="Gene3D" id="3.90.175.10">
    <property type="entry name" value="Diphtheria Toxin, domain 1"/>
    <property type="match status" value="1"/>
</dbReference>
<dbReference type="InterPro" id="IPR041047">
    <property type="entry name" value="LPD1"/>
</dbReference>
<organism evidence="4">
    <name type="scientific">viral metagenome</name>
    <dbReference type="NCBI Taxonomy" id="1070528"/>
    <lineage>
        <taxon>unclassified sequences</taxon>
        <taxon>metagenomes</taxon>
        <taxon>organismal metagenomes</taxon>
    </lineage>
</organism>
<accession>A0A6M3Y443</accession>
<protein>
    <submittedName>
        <fullName evidence="4">Putative poly(ADP-ribose) polymerase</fullName>
    </submittedName>
</protein>
<dbReference type="InterPro" id="IPR049522">
    <property type="entry name" value="ART-PolyVal_dom"/>
</dbReference>
<feature type="region of interest" description="Disordered" evidence="1">
    <location>
        <begin position="847"/>
        <end position="866"/>
    </location>
</feature>